<gene>
    <name evidence="1" type="ORF">G6F64_003592</name>
</gene>
<organism evidence="1 2">
    <name type="scientific">Rhizopus oryzae</name>
    <name type="common">Mucormycosis agent</name>
    <name type="synonym">Rhizopus arrhizus var. delemar</name>
    <dbReference type="NCBI Taxonomy" id="64495"/>
    <lineage>
        <taxon>Eukaryota</taxon>
        <taxon>Fungi</taxon>
        <taxon>Fungi incertae sedis</taxon>
        <taxon>Mucoromycota</taxon>
        <taxon>Mucoromycotina</taxon>
        <taxon>Mucoromycetes</taxon>
        <taxon>Mucorales</taxon>
        <taxon>Mucorineae</taxon>
        <taxon>Rhizopodaceae</taxon>
        <taxon>Rhizopus</taxon>
    </lineage>
</organism>
<dbReference type="InterPro" id="IPR001087">
    <property type="entry name" value="GDSL"/>
</dbReference>
<sequence>MLYQLTVLITSPSVDHLNAAQTGATTAGLPDQVDYVLKYIGPRTRLINEWKMINLYIGYNDISSFCLPGMSPEKYGNEIYNNLKRLIDNTDNAFINVLTIERYDQLLMKISEHPDYVKQFADKMNIRNYECVCCANGGIEKIGAQVELYNNQLEIAVNRIKQYIDGTIVDQLLGLNRRNKIAIVLQPLDMNTATVPYDATSNLDGFHPNLKTYRFASRLLWRQLFLKKSEKLRNQDFDSDAPVYCPTADDRIQSE</sequence>
<evidence type="ECO:0000313" key="1">
    <source>
        <dbReference type="EMBL" id="KAG1311714.1"/>
    </source>
</evidence>
<name>A0A9P7BV45_RHIOR</name>
<dbReference type="Pfam" id="PF00657">
    <property type="entry name" value="Lipase_GDSL"/>
    <property type="match status" value="1"/>
</dbReference>
<keyword evidence="2" id="KW-1185">Reference proteome</keyword>
<dbReference type="EMBL" id="JAANQT010000358">
    <property type="protein sequence ID" value="KAG1311714.1"/>
    <property type="molecule type" value="Genomic_DNA"/>
</dbReference>
<comment type="caution">
    <text evidence="1">The sequence shown here is derived from an EMBL/GenBank/DDBJ whole genome shotgun (WGS) entry which is preliminary data.</text>
</comment>
<protein>
    <submittedName>
        <fullName evidence="1">Uncharacterized protein</fullName>
    </submittedName>
</protein>
<dbReference type="SUPFAM" id="SSF52266">
    <property type="entry name" value="SGNH hydrolase"/>
    <property type="match status" value="1"/>
</dbReference>
<dbReference type="GO" id="GO:0004620">
    <property type="term" value="F:phospholipase activity"/>
    <property type="evidence" value="ECO:0007669"/>
    <property type="project" value="InterPro"/>
</dbReference>
<dbReference type="Gene3D" id="3.40.50.1110">
    <property type="entry name" value="SGNH hydrolase"/>
    <property type="match status" value="1"/>
</dbReference>
<accession>A0A9P7BV45</accession>
<dbReference type="InterPro" id="IPR036514">
    <property type="entry name" value="SGNH_hydro_sf"/>
</dbReference>
<dbReference type="InterPro" id="IPR038885">
    <property type="entry name" value="PLB1"/>
</dbReference>
<reference evidence="1" key="1">
    <citation type="journal article" date="2020" name="Microb. Genom.">
        <title>Genetic diversity of clinical and environmental Mucorales isolates obtained from an investigation of mucormycosis cases among solid organ transplant recipients.</title>
        <authorList>
            <person name="Nguyen M.H."/>
            <person name="Kaul D."/>
            <person name="Muto C."/>
            <person name="Cheng S.J."/>
            <person name="Richter R.A."/>
            <person name="Bruno V.M."/>
            <person name="Liu G."/>
            <person name="Beyhan S."/>
            <person name="Sundermann A.J."/>
            <person name="Mounaud S."/>
            <person name="Pasculle A.W."/>
            <person name="Nierman W.C."/>
            <person name="Driscoll E."/>
            <person name="Cumbie R."/>
            <person name="Clancy C.J."/>
            <person name="Dupont C.L."/>
        </authorList>
    </citation>
    <scope>NUCLEOTIDE SEQUENCE</scope>
    <source>
        <strain evidence="1">GL11</strain>
    </source>
</reference>
<dbReference type="PANTHER" id="PTHR21325:SF31">
    <property type="entry name" value="GH22081P-RELATED"/>
    <property type="match status" value="1"/>
</dbReference>
<dbReference type="Proteomes" id="UP000716291">
    <property type="component" value="Unassembled WGS sequence"/>
</dbReference>
<proteinExistence type="predicted"/>
<dbReference type="GO" id="GO:0006644">
    <property type="term" value="P:phospholipid metabolic process"/>
    <property type="evidence" value="ECO:0007669"/>
    <property type="project" value="TreeGrafter"/>
</dbReference>
<dbReference type="AlphaFoldDB" id="A0A9P7BV45"/>
<dbReference type="PANTHER" id="PTHR21325">
    <property type="entry name" value="PHOSPHOLIPASE B, PLB1"/>
    <property type="match status" value="1"/>
</dbReference>
<evidence type="ECO:0000313" key="2">
    <source>
        <dbReference type="Proteomes" id="UP000716291"/>
    </source>
</evidence>